<dbReference type="Proteomes" id="UP000683360">
    <property type="component" value="Unassembled WGS sequence"/>
</dbReference>
<organism evidence="2 3">
    <name type="scientific">Mytilus edulis</name>
    <name type="common">Blue mussel</name>
    <dbReference type="NCBI Taxonomy" id="6550"/>
    <lineage>
        <taxon>Eukaryota</taxon>
        <taxon>Metazoa</taxon>
        <taxon>Spiralia</taxon>
        <taxon>Lophotrochozoa</taxon>
        <taxon>Mollusca</taxon>
        <taxon>Bivalvia</taxon>
        <taxon>Autobranchia</taxon>
        <taxon>Pteriomorphia</taxon>
        <taxon>Mytilida</taxon>
        <taxon>Mytiloidea</taxon>
        <taxon>Mytilidae</taxon>
        <taxon>Mytilinae</taxon>
        <taxon>Mytilus</taxon>
    </lineage>
</organism>
<feature type="compositionally biased region" description="Polar residues" evidence="1">
    <location>
        <begin position="35"/>
        <end position="48"/>
    </location>
</feature>
<evidence type="ECO:0000313" key="2">
    <source>
        <dbReference type="EMBL" id="CAG2193217.1"/>
    </source>
</evidence>
<protein>
    <submittedName>
        <fullName evidence="2">Uncharacterized protein</fullName>
    </submittedName>
</protein>
<dbReference type="EMBL" id="CAJPWZ010000459">
    <property type="protein sequence ID" value="CAG2193217.1"/>
    <property type="molecule type" value="Genomic_DNA"/>
</dbReference>
<evidence type="ECO:0000256" key="1">
    <source>
        <dbReference type="SAM" id="MobiDB-lite"/>
    </source>
</evidence>
<proteinExistence type="predicted"/>
<reference evidence="2" key="1">
    <citation type="submission" date="2021-03" db="EMBL/GenBank/DDBJ databases">
        <authorList>
            <person name="Bekaert M."/>
        </authorList>
    </citation>
    <scope>NUCLEOTIDE SEQUENCE</scope>
</reference>
<dbReference type="AlphaFoldDB" id="A0A8S3QHH5"/>
<gene>
    <name evidence="2" type="ORF">MEDL_8511</name>
</gene>
<accession>A0A8S3QHH5</accession>
<feature type="region of interest" description="Disordered" evidence="1">
    <location>
        <begin position="166"/>
        <end position="205"/>
    </location>
</feature>
<feature type="compositionally biased region" description="Low complexity" evidence="1">
    <location>
        <begin position="52"/>
        <end position="126"/>
    </location>
</feature>
<comment type="caution">
    <text evidence="2">The sequence shown here is derived from an EMBL/GenBank/DDBJ whole genome shotgun (WGS) entry which is preliminary data.</text>
</comment>
<feature type="region of interest" description="Disordered" evidence="1">
    <location>
        <begin position="32"/>
        <end position="134"/>
    </location>
</feature>
<sequence length="205" mass="22277">MLQITTLSTPASFNVSRMRYSSVMKSISFPPIDRTTANECKSGPSQKNICRPTTQTSSSHSTTPQASNSRSTTPRTSSGHSTTPQASSSRSTTPQASSSRSTTPQASSSRSTTPQASSSRSTTPQTNYPPTPTPYTHPLSLIVVARIYPNVNLTHREVQEEMKALGDKVDKMEEKKTANDESDLDRARRNVKEEASKGPKVDIEV</sequence>
<name>A0A8S3QHH5_MYTED</name>
<keyword evidence="3" id="KW-1185">Reference proteome</keyword>
<evidence type="ECO:0000313" key="3">
    <source>
        <dbReference type="Proteomes" id="UP000683360"/>
    </source>
</evidence>